<sequence>MMSQRFFGQSVPENLSDENEQNENDEETKPKIESDENAGTLSAANVEMILKSIAGGKIGADIAVSQVLAQGLRCHGQVKKR</sequence>
<proteinExistence type="predicted"/>
<protein>
    <submittedName>
        <fullName evidence="2">Uncharacterized protein</fullName>
    </submittedName>
</protein>
<keyword evidence="3" id="KW-1185">Reference proteome</keyword>
<dbReference type="Proteomes" id="UP001201812">
    <property type="component" value="Unassembled WGS sequence"/>
</dbReference>
<evidence type="ECO:0000313" key="2">
    <source>
        <dbReference type="EMBL" id="KAI1696170.1"/>
    </source>
</evidence>
<name>A0AAD4MJM8_9BILA</name>
<dbReference type="AlphaFoldDB" id="A0AAD4MJM8"/>
<comment type="caution">
    <text evidence="2">The sequence shown here is derived from an EMBL/GenBank/DDBJ whole genome shotgun (WGS) entry which is preliminary data.</text>
</comment>
<evidence type="ECO:0000256" key="1">
    <source>
        <dbReference type="SAM" id="MobiDB-lite"/>
    </source>
</evidence>
<evidence type="ECO:0000313" key="3">
    <source>
        <dbReference type="Proteomes" id="UP001201812"/>
    </source>
</evidence>
<organism evidence="2 3">
    <name type="scientific">Ditylenchus destructor</name>
    <dbReference type="NCBI Taxonomy" id="166010"/>
    <lineage>
        <taxon>Eukaryota</taxon>
        <taxon>Metazoa</taxon>
        <taxon>Ecdysozoa</taxon>
        <taxon>Nematoda</taxon>
        <taxon>Chromadorea</taxon>
        <taxon>Rhabditida</taxon>
        <taxon>Tylenchina</taxon>
        <taxon>Tylenchomorpha</taxon>
        <taxon>Sphaerularioidea</taxon>
        <taxon>Anguinidae</taxon>
        <taxon>Anguininae</taxon>
        <taxon>Ditylenchus</taxon>
    </lineage>
</organism>
<feature type="compositionally biased region" description="Acidic residues" evidence="1">
    <location>
        <begin position="15"/>
        <end position="26"/>
    </location>
</feature>
<dbReference type="EMBL" id="JAKKPZ010000344">
    <property type="protein sequence ID" value="KAI1696170.1"/>
    <property type="molecule type" value="Genomic_DNA"/>
</dbReference>
<reference evidence="2" key="1">
    <citation type="submission" date="2022-01" db="EMBL/GenBank/DDBJ databases">
        <title>Genome Sequence Resource for Two Populations of Ditylenchus destructor, the Migratory Endoparasitic Phytonematode.</title>
        <authorList>
            <person name="Zhang H."/>
            <person name="Lin R."/>
            <person name="Xie B."/>
        </authorList>
    </citation>
    <scope>NUCLEOTIDE SEQUENCE</scope>
    <source>
        <strain evidence="2">BazhouSP</strain>
    </source>
</reference>
<accession>A0AAD4MJM8</accession>
<gene>
    <name evidence="2" type="ORF">DdX_19177</name>
</gene>
<feature type="region of interest" description="Disordered" evidence="1">
    <location>
        <begin position="1"/>
        <end position="39"/>
    </location>
</feature>